<dbReference type="EMBL" id="VWSF01000018">
    <property type="protein sequence ID" value="KAA5542376.1"/>
    <property type="molecule type" value="Genomic_DNA"/>
</dbReference>
<evidence type="ECO:0000313" key="2">
    <source>
        <dbReference type="Proteomes" id="UP000323426"/>
    </source>
</evidence>
<evidence type="ECO:0000313" key="1">
    <source>
        <dbReference type="EMBL" id="KAA5542376.1"/>
    </source>
</evidence>
<gene>
    <name evidence="1" type="ORF">F0145_19300</name>
</gene>
<protein>
    <submittedName>
        <fullName evidence="1">Uncharacterized protein</fullName>
    </submittedName>
</protein>
<proteinExistence type="predicted"/>
<name>A0A5M6D6N6_9BACT</name>
<comment type="caution">
    <text evidence="1">The sequence shown here is derived from an EMBL/GenBank/DDBJ whole genome shotgun (WGS) entry which is preliminary data.</text>
</comment>
<accession>A0A5M6D6N6</accession>
<organism evidence="1 2">
    <name type="scientific">Adhaeribacter rhizoryzae</name>
    <dbReference type="NCBI Taxonomy" id="2607907"/>
    <lineage>
        <taxon>Bacteria</taxon>
        <taxon>Pseudomonadati</taxon>
        <taxon>Bacteroidota</taxon>
        <taxon>Cytophagia</taxon>
        <taxon>Cytophagales</taxon>
        <taxon>Hymenobacteraceae</taxon>
        <taxon>Adhaeribacter</taxon>
    </lineage>
</organism>
<dbReference type="RefSeq" id="WP_150091022.1">
    <property type="nucleotide sequence ID" value="NZ_VWSF01000018.1"/>
</dbReference>
<keyword evidence="2" id="KW-1185">Reference proteome</keyword>
<dbReference type="AlphaFoldDB" id="A0A5M6D6N6"/>
<dbReference type="Proteomes" id="UP000323426">
    <property type="component" value="Unassembled WGS sequence"/>
</dbReference>
<sequence length="76" mass="9355">MVFALARWHYKRKIILFRSGDIIQERKLFGKMRSGTLSKFDEDRISYIPDNGFDLVQRKWYWFYLITNISFNQRTK</sequence>
<reference evidence="1 2" key="1">
    <citation type="submission" date="2019-09" db="EMBL/GenBank/DDBJ databases">
        <title>Genome sequence and assembly of Adhaeribacter sp.</title>
        <authorList>
            <person name="Chhetri G."/>
        </authorList>
    </citation>
    <scope>NUCLEOTIDE SEQUENCE [LARGE SCALE GENOMIC DNA]</scope>
    <source>
        <strain evidence="1 2">DK36</strain>
    </source>
</reference>